<evidence type="ECO:0000313" key="3">
    <source>
        <dbReference type="EMBL" id="SVA29644.1"/>
    </source>
</evidence>
<feature type="non-terminal residue" evidence="3">
    <location>
        <position position="306"/>
    </location>
</feature>
<dbReference type="InterPro" id="IPR029044">
    <property type="entry name" value="Nucleotide-diphossugar_trans"/>
</dbReference>
<feature type="domain" description="Glycosyltransferase 2-like" evidence="2">
    <location>
        <begin position="10"/>
        <end position="164"/>
    </location>
</feature>
<sequence>MSSQKATIVVLIPCLNEEITIGKVIRDFQKSIPEAQIIVFDNNSTDRTASIAHESGAKVIKELRPGKGHVMANMFRKVEADYYVIVDGDDTYSAEHVRQLLEPVLEGSAEMSVAARLEEYSEQSFRPFHIFGNNLVRRLVNWIFHSNLTDIMSGYRACSRELVKAVPIFSSGFEVETEFTIRTLDYGFRITEVPVPYRKRPEGSSSKLRTFHDGFRILSEIARIAKAYKPFTFFGGIGLILIIIGGISGIWVILDYLEDEYVNKVPTAILSTGMMLLGFGSIGIGILLNTINYRFRENLRLLHKKI</sequence>
<dbReference type="PANTHER" id="PTHR48090:SF7">
    <property type="entry name" value="RFBJ PROTEIN"/>
    <property type="match status" value="1"/>
</dbReference>
<keyword evidence="1" id="KW-0472">Membrane</keyword>
<dbReference type="InterPro" id="IPR001173">
    <property type="entry name" value="Glyco_trans_2-like"/>
</dbReference>
<feature type="non-terminal residue" evidence="3">
    <location>
        <position position="1"/>
    </location>
</feature>
<protein>
    <recommendedName>
        <fullName evidence="2">Glycosyltransferase 2-like domain-containing protein</fullName>
    </recommendedName>
</protein>
<gene>
    <name evidence="3" type="ORF">METZ01_LOCUS82498</name>
</gene>
<dbReference type="CDD" id="cd04179">
    <property type="entry name" value="DPM_DPG-synthase_like"/>
    <property type="match status" value="1"/>
</dbReference>
<dbReference type="InterPro" id="IPR050256">
    <property type="entry name" value="Glycosyltransferase_2"/>
</dbReference>
<dbReference type="PANTHER" id="PTHR48090">
    <property type="entry name" value="UNDECAPRENYL-PHOSPHATE 4-DEOXY-4-FORMAMIDO-L-ARABINOSE TRANSFERASE-RELATED"/>
    <property type="match status" value="1"/>
</dbReference>
<name>A0A381UNT1_9ZZZZ</name>
<dbReference type="EMBL" id="UINC01006790">
    <property type="protein sequence ID" value="SVA29644.1"/>
    <property type="molecule type" value="Genomic_DNA"/>
</dbReference>
<evidence type="ECO:0000259" key="2">
    <source>
        <dbReference type="Pfam" id="PF00535"/>
    </source>
</evidence>
<evidence type="ECO:0000256" key="1">
    <source>
        <dbReference type="SAM" id="Phobius"/>
    </source>
</evidence>
<keyword evidence="1" id="KW-1133">Transmembrane helix</keyword>
<dbReference type="Pfam" id="PF00535">
    <property type="entry name" value="Glycos_transf_2"/>
    <property type="match status" value="1"/>
</dbReference>
<dbReference type="AlphaFoldDB" id="A0A381UNT1"/>
<feature type="transmembrane region" description="Helical" evidence="1">
    <location>
        <begin position="274"/>
        <end position="295"/>
    </location>
</feature>
<organism evidence="3">
    <name type="scientific">marine metagenome</name>
    <dbReference type="NCBI Taxonomy" id="408172"/>
    <lineage>
        <taxon>unclassified sequences</taxon>
        <taxon>metagenomes</taxon>
        <taxon>ecological metagenomes</taxon>
    </lineage>
</organism>
<proteinExistence type="predicted"/>
<reference evidence="3" key="1">
    <citation type="submission" date="2018-05" db="EMBL/GenBank/DDBJ databases">
        <authorList>
            <person name="Lanie J.A."/>
            <person name="Ng W.-L."/>
            <person name="Kazmierczak K.M."/>
            <person name="Andrzejewski T.M."/>
            <person name="Davidsen T.M."/>
            <person name="Wayne K.J."/>
            <person name="Tettelin H."/>
            <person name="Glass J.I."/>
            <person name="Rusch D."/>
            <person name="Podicherti R."/>
            <person name="Tsui H.-C.T."/>
            <person name="Winkler M.E."/>
        </authorList>
    </citation>
    <scope>NUCLEOTIDE SEQUENCE</scope>
</reference>
<keyword evidence="1" id="KW-0812">Transmembrane</keyword>
<feature type="transmembrane region" description="Helical" evidence="1">
    <location>
        <begin position="231"/>
        <end position="254"/>
    </location>
</feature>
<dbReference type="Gene3D" id="3.90.550.10">
    <property type="entry name" value="Spore Coat Polysaccharide Biosynthesis Protein SpsA, Chain A"/>
    <property type="match status" value="1"/>
</dbReference>
<dbReference type="SUPFAM" id="SSF53448">
    <property type="entry name" value="Nucleotide-diphospho-sugar transferases"/>
    <property type="match status" value="1"/>
</dbReference>
<accession>A0A381UNT1</accession>